<evidence type="ECO:0000313" key="7">
    <source>
        <dbReference type="Proteomes" id="UP000275719"/>
    </source>
</evidence>
<dbReference type="Pfam" id="PF13715">
    <property type="entry name" value="CarbopepD_reg_2"/>
    <property type="match status" value="1"/>
</dbReference>
<evidence type="ECO:0000256" key="4">
    <source>
        <dbReference type="SAM" id="Phobius"/>
    </source>
</evidence>
<dbReference type="SUPFAM" id="SSF56935">
    <property type="entry name" value="Porins"/>
    <property type="match status" value="1"/>
</dbReference>
<dbReference type="Proteomes" id="UP000275719">
    <property type="component" value="Unassembled WGS sequence"/>
</dbReference>
<keyword evidence="4" id="KW-1133">Transmembrane helix</keyword>
<dbReference type="Pfam" id="PF14905">
    <property type="entry name" value="OMP_b-brl_3"/>
    <property type="match status" value="1"/>
</dbReference>
<feature type="domain" description="Outer membrane protein beta-barrel" evidence="5">
    <location>
        <begin position="467"/>
        <end position="920"/>
    </location>
</feature>
<keyword evidence="2 4" id="KW-0472">Membrane</keyword>
<dbReference type="InterPro" id="IPR008969">
    <property type="entry name" value="CarboxyPept-like_regulatory"/>
</dbReference>
<dbReference type="EMBL" id="RQVQ01000002">
    <property type="protein sequence ID" value="RRJ93116.1"/>
    <property type="molecule type" value="Genomic_DNA"/>
</dbReference>
<evidence type="ECO:0000256" key="3">
    <source>
        <dbReference type="ARBA" id="ARBA00023237"/>
    </source>
</evidence>
<name>A0A3P3WGH3_9FLAO</name>
<feature type="transmembrane region" description="Helical" evidence="4">
    <location>
        <begin position="6"/>
        <end position="39"/>
    </location>
</feature>
<evidence type="ECO:0000259" key="5">
    <source>
        <dbReference type="Pfam" id="PF14905"/>
    </source>
</evidence>
<comment type="subcellular location">
    <subcellularLocation>
        <location evidence="1">Cell outer membrane</location>
    </subcellularLocation>
</comment>
<keyword evidence="7" id="KW-1185">Reference proteome</keyword>
<keyword evidence="4" id="KW-0812">Transmembrane</keyword>
<evidence type="ECO:0000313" key="6">
    <source>
        <dbReference type="EMBL" id="RRJ93116.1"/>
    </source>
</evidence>
<dbReference type="InterPro" id="IPR041700">
    <property type="entry name" value="OMP_b-brl_3"/>
</dbReference>
<accession>A0A3P3WGH3</accession>
<dbReference type="SUPFAM" id="SSF49464">
    <property type="entry name" value="Carboxypeptidase regulatory domain-like"/>
    <property type="match status" value="1"/>
</dbReference>
<proteinExistence type="predicted"/>
<sequence>MLFVYVNILFFICLSQIYIMNKVFYLIMLFFFGTAFSFAQKNFSIKGKISDENKKPIEAVTIYLSTAKDSTLINYTITDAKGEFDLQTNKVEVPTFIAASMLGFTDYSKQFDLINDHIQLGEIFLTEDSNTLDEMVIKADVAPIRVKQDTIEFNAASFKVRPDANVKTLLEQLPGVTVDADGKIKYNGKEVPNILVNGKPFFGADGKIAIENLPAEIINKVQVSDHKTKAEKLAGKKSDGETVSINLTIDEDKNKGFFGRINGGYGTDDRYESSLLANYFQGETKFSVLASSNNINSSGFSQNEVFDNMRGGRNSWSFNSSFIDEYSGNSGITTSNLVGLNYNDSFKKKVDVAGSYVLDNQDNISKSSSRIENLLPENRVISLNENEGTSYKNNHKFTMDFEVKIDSTSSFAIVPVYEKNSNRRHNVSSSETVSILNDLINKSEGSQFSETDSDRFENKLIYNKRFKNKTSFSLNFENNNSKNKSFASNQVSTIFYEGSNPNDVRNQNAFSNSHTDNYDLELEYRIPITKKQTLTVAGGYVNSLDVDTKETFDYDANTNQYSDFNDLQSYKNRFQTNEVNAGVAYEYQHEKGFFQLNLGSRWMDYEMKSLYNSDVYLNKKTDVLPNIRISNSFRFGKSTRLYLSYRYTGSLPSMYQLLEYQDLSSTLSISQGNGNLKSKLSNGINLNFSNYDYLTRSGYYIYAGGSIDSRGIMDVVSYDEGFKSFRTFENTSGTGYAYFGASFNKSYKLGVNTLSYEVGLNFNLDRFKGKTNDVLYSANSQGLTPKVKLTWDYNKEFIISPSYQYDYNMVKYTDFSLDKTNNFKHKLNLQITSYLPKQFIIGADVGYNYNSMLADGFKKDFTLLNASIGYKFLNDQLTAKVKAYDLLNQNLSTNRYISPTSIQDSDQLILKRYFMFSLSYKLDKFAGKKKESSHFISM</sequence>
<keyword evidence="6" id="KW-0675">Receptor</keyword>
<evidence type="ECO:0000256" key="1">
    <source>
        <dbReference type="ARBA" id="ARBA00004442"/>
    </source>
</evidence>
<keyword evidence="3" id="KW-0998">Cell outer membrane</keyword>
<dbReference type="InterPro" id="IPR036942">
    <property type="entry name" value="Beta-barrel_TonB_sf"/>
</dbReference>
<evidence type="ECO:0000256" key="2">
    <source>
        <dbReference type="ARBA" id="ARBA00023136"/>
    </source>
</evidence>
<reference evidence="6 7" key="1">
    <citation type="submission" date="2018-11" db="EMBL/GenBank/DDBJ databases">
        <title>Flavobacterium sp. nov., YIM 102701-2 draft genome.</title>
        <authorList>
            <person name="Li G."/>
            <person name="Jiang Y."/>
        </authorList>
    </citation>
    <scope>NUCLEOTIDE SEQUENCE [LARGE SCALE GENOMIC DNA]</scope>
    <source>
        <strain evidence="6 7">YIM 102701-2</strain>
    </source>
</reference>
<dbReference type="Gene3D" id="2.40.170.20">
    <property type="entry name" value="TonB-dependent receptor, beta-barrel domain"/>
    <property type="match status" value="1"/>
</dbReference>
<gene>
    <name evidence="6" type="ORF">EG240_01165</name>
</gene>
<organism evidence="6 7">
    <name type="scientific">Paenimyroides tangerinum</name>
    <dbReference type="NCBI Taxonomy" id="2488728"/>
    <lineage>
        <taxon>Bacteria</taxon>
        <taxon>Pseudomonadati</taxon>
        <taxon>Bacteroidota</taxon>
        <taxon>Flavobacteriia</taxon>
        <taxon>Flavobacteriales</taxon>
        <taxon>Flavobacteriaceae</taxon>
        <taxon>Paenimyroides</taxon>
    </lineage>
</organism>
<protein>
    <submittedName>
        <fullName evidence="6">TonB-dependent receptor</fullName>
    </submittedName>
</protein>
<dbReference type="GO" id="GO:0009279">
    <property type="term" value="C:cell outer membrane"/>
    <property type="evidence" value="ECO:0007669"/>
    <property type="project" value="UniProtKB-SubCell"/>
</dbReference>
<dbReference type="AlphaFoldDB" id="A0A3P3WGH3"/>
<comment type="caution">
    <text evidence="6">The sequence shown here is derived from an EMBL/GenBank/DDBJ whole genome shotgun (WGS) entry which is preliminary data.</text>
</comment>